<dbReference type="EMBL" id="PJNH01000003">
    <property type="protein sequence ID" value="PKR77028.1"/>
    <property type="molecule type" value="Genomic_DNA"/>
</dbReference>
<keyword evidence="3" id="KW-1185">Reference proteome</keyword>
<dbReference type="Pfam" id="PF13468">
    <property type="entry name" value="Glyoxalase_3"/>
    <property type="match status" value="1"/>
</dbReference>
<feature type="domain" description="Glyoxalase-like" evidence="1">
    <location>
        <begin position="6"/>
        <end position="185"/>
    </location>
</feature>
<accession>A0A2I0QRS2</accession>
<evidence type="ECO:0000259" key="1">
    <source>
        <dbReference type="Pfam" id="PF13468"/>
    </source>
</evidence>
<proteinExistence type="predicted"/>
<evidence type="ECO:0000313" key="2">
    <source>
        <dbReference type="EMBL" id="PKR77028.1"/>
    </source>
</evidence>
<evidence type="ECO:0000313" key="3">
    <source>
        <dbReference type="Proteomes" id="UP000243524"/>
    </source>
</evidence>
<dbReference type="AlphaFoldDB" id="A0A2I0QRS2"/>
<dbReference type="Gene3D" id="3.10.180.10">
    <property type="entry name" value="2,3-Dihydroxybiphenyl 1,2-Dioxygenase, domain 1"/>
    <property type="match status" value="1"/>
</dbReference>
<dbReference type="InterPro" id="IPR029068">
    <property type="entry name" value="Glyas_Bleomycin-R_OHBP_Dase"/>
</dbReference>
<reference evidence="2 3" key="1">
    <citation type="submission" date="2017-06" db="EMBL/GenBank/DDBJ databases">
        <title>the draft geome sequence of Illustriluteabacillus marina B3227.</title>
        <authorList>
            <person name="He R.-H."/>
            <person name="Du Z.-J."/>
        </authorList>
    </citation>
    <scope>NUCLEOTIDE SEQUENCE [LARGE SCALE GENOMIC DNA]</scope>
    <source>
        <strain evidence="2 3">B3227</strain>
    </source>
</reference>
<dbReference type="InterPro" id="IPR025870">
    <property type="entry name" value="Glyoxalase-like_dom"/>
</dbReference>
<comment type="caution">
    <text evidence="2">The sequence shown here is derived from an EMBL/GenBank/DDBJ whole genome shotgun (WGS) entry which is preliminary data.</text>
</comment>
<dbReference type="Proteomes" id="UP000243524">
    <property type="component" value="Unassembled WGS sequence"/>
</dbReference>
<name>A0A2I0QRS2_9BACI</name>
<protein>
    <recommendedName>
        <fullName evidence="1">Glyoxalase-like domain-containing protein</fullName>
    </recommendedName>
</protein>
<gene>
    <name evidence="2" type="ORF">CEY16_09775</name>
</gene>
<dbReference type="PANTHER" id="PTHR40265:SF1">
    <property type="entry name" value="GLYOXALASE-LIKE DOMAIN-CONTAINING PROTEIN"/>
    <property type="match status" value="1"/>
</dbReference>
<organism evidence="2 3">
    <name type="scientific">Halalkalibacillus sediminis</name>
    <dbReference type="NCBI Taxonomy" id="2018042"/>
    <lineage>
        <taxon>Bacteria</taxon>
        <taxon>Bacillati</taxon>
        <taxon>Bacillota</taxon>
        <taxon>Bacilli</taxon>
        <taxon>Bacillales</taxon>
        <taxon>Bacillaceae</taxon>
        <taxon>Halalkalibacillus</taxon>
    </lineage>
</organism>
<dbReference type="PANTHER" id="PTHR40265">
    <property type="entry name" value="BLL2707 PROTEIN"/>
    <property type="match status" value="1"/>
</dbReference>
<dbReference type="SUPFAM" id="SSF54593">
    <property type="entry name" value="Glyoxalase/Bleomycin resistance protein/Dihydroxybiphenyl dioxygenase"/>
    <property type="match status" value="1"/>
</dbReference>
<sequence>MSMIAFDHLVVFSNQPEQHKQLFSSLHGQVTVKGGEHEQWGTFNHLAFMGNKSYIEWIGVEDDDKAKESTNPLIRQVIFAKEQSMEGPIQFGLRVEDLNAYINHFDQEGIEYEGPFPGSRAQPDGTLLEWTMLFPKMNSHTVLPFLIQWDGEGNTAQDPSLMNSTEFDSVTIYTQNLESTTNQMKGYYLLEEPSHSSENEVEWSLGNGKLIVKKGDGLLKANFDHIEFNQAR</sequence>